<name>A0A2M4D681_ANODA</name>
<evidence type="ECO:0000313" key="2">
    <source>
        <dbReference type="EMBL" id="MBW73092.1"/>
    </source>
</evidence>
<feature type="signal peptide" evidence="1">
    <location>
        <begin position="1"/>
        <end position="18"/>
    </location>
</feature>
<evidence type="ECO:0000256" key="1">
    <source>
        <dbReference type="SAM" id="SignalP"/>
    </source>
</evidence>
<protein>
    <submittedName>
        <fullName evidence="2">Putative secreted protein</fullName>
    </submittedName>
</protein>
<feature type="chain" id="PRO_5014792185" evidence="1">
    <location>
        <begin position="19"/>
        <end position="84"/>
    </location>
</feature>
<dbReference type="EMBL" id="GGFL01008914">
    <property type="protein sequence ID" value="MBW73092.1"/>
    <property type="molecule type" value="Transcribed_RNA"/>
</dbReference>
<keyword evidence="1" id="KW-0732">Signal</keyword>
<proteinExistence type="predicted"/>
<sequence length="84" mass="9363">MHFVLLLLLHWLPEAMRARDRGHNGMMRSGPGQFLGTGPKKPVFGVHDSEHASNGYCYVVCHFHSNIEIVCVCVCVAEDAPRCI</sequence>
<reference evidence="2" key="1">
    <citation type="submission" date="2018-01" db="EMBL/GenBank/DDBJ databases">
        <title>An insight into the sialome of Amazonian anophelines.</title>
        <authorList>
            <person name="Ribeiro J.M."/>
            <person name="Scarpassa V."/>
            <person name="Calvo E."/>
        </authorList>
    </citation>
    <scope>NUCLEOTIDE SEQUENCE</scope>
</reference>
<organism evidence="2">
    <name type="scientific">Anopheles darlingi</name>
    <name type="common">Mosquito</name>
    <dbReference type="NCBI Taxonomy" id="43151"/>
    <lineage>
        <taxon>Eukaryota</taxon>
        <taxon>Metazoa</taxon>
        <taxon>Ecdysozoa</taxon>
        <taxon>Arthropoda</taxon>
        <taxon>Hexapoda</taxon>
        <taxon>Insecta</taxon>
        <taxon>Pterygota</taxon>
        <taxon>Neoptera</taxon>
        <taxon>Endopterygota</taxon>
        <taxon>Diptera</taxon>
        <taxon>Nematocera</taxon>
        <taxon>Culicoidea</taxon>
        <taxon>Culicidae</taxon>
        <taxon>Anophelinae</taxon>
        <taxon>Anopheles</taxon>
    </lineage>
</organism>
<dbReference type="AlphaFoldDB" id="A0A2M4D681"/>
<accession>A0A2M4D681</accession>